<keyword evidence="5" id="KW-1185">Reference proteome</keyword>
<feature type="region of interest" description="Disordered" evidence="1">
    <location>
        <begin position="362"/>
        <end position="440"/>
    </location>
</feature>
<feature type="chain" id="PRO_5046546536" description="Integral membrane protein" evidence="3">
    <location>
        <begin position="33"/>
        <end position="440"/>
    </location>
</feature>
<evidence type="ECO:0000313" key="4">
    <source>
        <dbReference type="EMBL" id="MCQ8193618.1"/>
    </source>
</evidence>
<sequence length="440" mass="43725">MPASPRRRALTLAGALASVQTAAILLAGRAVAAPSPTPSPSDDGHCGDIIGPAPCGKDSGGSSGPSDPSNPLDPAASLARGCADAASWLVGKLSKLVKETANVDFTNEAFLRQYAVVFAASTVLTLILWLLAVAKRAIRGVPLGEALSEAIGFLWLTVLASAFTPLVLYTVVTATDAVTDAIASGTGADNDAFFGSFSQALKQDEDIGGGPIMLIVVSLVTILAAGVLCLELVIRAALLYVGALLGTAVYAGLVDKNMWSHVRRWAGIMIAVILVKPVIITVLALAGALSTNGDKPDAFSAVVSGLSIIILAIFASAMIYRFVPGFGDEIVKARSASADPASRQAAAVISSPAALVKQGINTHSARGGGEAGGGGAAPGQAKPANPVSGGVAAHSTRTSGGGSGGGGSPAPASRTGHTGGSGGGSTTNRSSGNNSGGDRR</sequence>
<accession>A0ABT1V9G3</accession>
<evidence type="ECO:0000256" key="2">
    <source>
        <dbReference type="SAM" id="Phobius"/>
    </source>
</evidence>
<keyword evidence="2" id="KW-0472">Membrane</keyword>
<feature type="signal peptide" evidence="3">
    <location>
        <begin position="1"/>
        <end position="32"/>
    </location>
</feature>
<feature type="transmembrane region" description="Helical" evidence="2">
    <location>
        <begin position="212"/>
        <end position="230"/>
    </location>
</feature>
<dbReference type="RefSeq" id="WP_256654434.1">
    <property type="nucleotide sequence ID" value="NZ_JANIAA010000036.1"/>
</dbReference>
<gene>
    <name evidence="4" type="ORF">NP777_36265</name>
</gene>
<dbReference type="EMBL" id="JANIAA010000036">
    <property type="protein sequence ID" value="MCQ8193618.1"/>
    <property type="molecule type" value="Genomic_DNA"/>
</dbReference>
<protein>
    <recommendedName>
        <fullName evidence="6">Integral membrane protein</fullName>
    </recommendedName>
</protein>
<dbReference type="Proteomes" id="UP001204746">
    <property type="component" value="Unassembled WGS sequence"/>
</dbReference>
<reference evidence="4 5" key="1">
    <citation type="submission" date="2022-07" db="EMBL/GenBank/DDBJ databases">
        <authorList>
            <person name="Phongsopitanun W."/>
            <person name="Tanasupawat S."/>
        </authorList>
    </citation>
    <scope>NUCLEOTIDE SEQUENCE [LARGE SCALE GENOMIC DNA]</scope>
    <source>
        <strain evidence="4 5">RCU-064</strain>
    </source>
</reference>
<dbReference type="PROSITE" id="PS51318">
    <property type="entry name" value="TAT"/>
    <property type="match status" value="1"/>
</dbReference>
<feature type="compositionally biased region" description="Gly residues" evidence="1">
    <location>
        <begin position="399"/>
        <end position="408"/>
    </location>
</feature>
<keyword evidence="2" id="KW-0812">Transmembrane</keyword>
<feature type="compositionally biased region" description="Low complexity" evidence="1">
    <location>
        <begin position="64"/>
        <end position="74"/>
    </location>
</feature>
<evidence type="ECO:0000313" key="5">
    <source>
        <dbReference type="Proteomes" id="UP001204746"/>
    </source>
</evidence>
<feature type="transmembrane region" description="Helical" evidence="2">
    <location>
        <begin position="114"/>
        <end position="134"/>
    </location>
</feature>
<feature type="transmembrane region" description="Helical" evidence="2">
    <location>
        <begin position="265"/>
        <end position="286"/>
    </location>
</feature>
<name>A0ABT1V9G3_9ACTN</name>
<evidence type="ECO:0000256" key="3">
    <source>
        <dbReference type="SAM" id="SignalP"/>
    </source>
</evidence>
<evidence type="ECO:0000256" key="1">
    <source>
        <dbReference type="SAM" id="MobiDB-lite"/>
    </source>
</evidence>
<feature type="region of interest" description="Disordered" evidence="1">
    <location>
        <begin position="32"/>
        <end position="75"/>
    </location>
</feature>
<feature type="compositionally biased region" description="Gly residues" evidence="1">
    <location>
        <begin position="366"/>
        <end position="377"/>
    </location>
</feature>
<feature type="transmembrane region" description="Helical" evidence="2">
    <location>
        <begin position="237"/>
        <end position="253"/>
    </location>
</feature>
<evidence type="ECO:0008006" key="6">
    <source>
        <dbReference type="Google" id="ProtNLM"/>
    </source>
</evidence>
<feature type="transmembrane region" description="Helical" evidence="2">
    <location>
        <begin position="298"/>
        <end position="320"/>
    </location>
</feature>
<keyword evidence="3" id="KW-0732">Signal</keyword>
<proteinExistence type="predicted"/>
<dbReference type="InterPro" id="IPR006311">
    <property type="entry name" value="TAT_signal"/>
</dbReference>
<comment type="caution">
    <text evidence="4">The sequence shown here is derived from an EMBL/GenBank/DDBJ whole genome shotgun (WGS) entry which is preliminary data.</text>
</comment>
<keyword evidence="2" id="KW-1133">Transmembrane helix</keyword>
<feature type="transmembrane region" description="Helical" evidence="2">
    <location>
        <begin position="146"/>
        <end position="168"/>
    </location>
</feature>
<organism evidence="4 5">
    <name type="scientific">Streptomyces rugosispiralis</name>
    <dbReference type="NCBI Taxonomy" id="2967341"/>
    <lineage>
        <taxon>Bacteria</taxon>
        <taxon>Bacillati</taxon>
        <taxon>Actinomycetota</taxon>
        <taxon>Actinomycetes</taxon>
        <taxon>Kitasatosporales</taxon>
        <taxon>Streptomycetaceae</taxon>
        <taxon>Streptomyces</taxon>
    </lineage>
</organism>